<dbReference type="Pfam" id="PF03096">
    <property type="entry name" value="Ndr"/>
    <property type="match status" value="1"/>
</dbReference>
<dbReference type="InterPro" id="IPR029058">
    <property type="entry name" value="AB_hydrolase_fold"/>
</dbReference>
<dbReference type="RefSeq" id="XP_013783358.1">
    <property type="nucleotide sequence ID" value="XM_013927904.2"/>
</dbReference>
<name>A0ABM1BJR2_LIMPO</name>
<evidence type="ECO:0000313" key="2">
    <source>
        <dbReference type="Proteomes" id="UP000694941"/>
    </source>
</evidence>
<evidence type="ECO:0000256" key="1">
    <source>
        <dbReference type="ARBA" id="ARBA00005598"/>
    </source>
</evidence>
<dbReference type="Proteomes" id="UP000694941">
    <property type="component" value="Unplaced"/>
</dbReference>
<dbReference type="InterPro" id="IPR004142">
    <property type="entry name" value="NDRG"/>
</dbReference>
<proteinExistence type="inferred from homology"/>
<reference evidence="3" key="1">
    <citation type="submission" date="2025-08" db="UniProtKB">
        <authorList>
            <consortium name="RefSeq"/>
        </authorList>
    </citation>
    <scope>IDENTIFICATION</scope>
    <source>
        <tissue evidence="3">Muscle</tissue>
    </source>
</reference>
<keyword evidence="2" id="KW-1185">Reference proteome</keyword>
<accession>A0ABM1BJR2</accession>
<comment type="similarity">
    <text evidence="1">Belongs to the NDRG family.</text>
</comment>
<protein>
    <submittedName>
        <fullName evidence="3">Uncharacterized protein ZK1073.1-like</fullName>
    </submittedName>
</protein>
<dbReference type="Gene3D" id="3.40.50.1820">
    <property type="entry name" value="alpha/beta hydrolase"/>
    <property type="match status" value="1"/>
</dbReference>
<sequence>MCDAKLLEDVETRVTYDVDEKRHEVKTERCGTITVFTMGSTKGITDNTPVFLTVHDMGSSHTEFHSFTEHPSMARIKSRSVFLHVEIPGQEYDAGDLPPDCVFPSMQELGEDMVNILEYFRVKCVVTLGEGAGANILARFAMAFPDRVLGNILIHCTSTVAGIMEYFNDKIMNWKLQTVGMHPTAEQYLLFHKFGSLIEQEIEKAENKEKVIKSYIKKLQSRINPRNLRLYVEAFLARTDISGILKDKMKVDTLLVTGSKSSHLHTVHTMHEAMDPRHTTLLKVDGVGDVLLEVPDILAHNLLLFCQGLGLLSTLPMSRQSSLSS</sequence>
<gene>
    <name evidence="3" type="primary">LOC106467541</name>
</gene>
<evidence type="ECO:0000313" key="3">
    <source>
        <dbReference type="RefSeq" id="XP_013783358.1"/>
    </source>
</evidence>
<dbReference type="SUPFAM" id="SSF53474">
    <property type="entry name" value="alpha/beta-Hydrolases"/>
    <property type="match status" value="1"/>
</dbReference>
<dbReference type="GeneID" id="106467541"/>
<dbReference type="PANTHER" id="PTHR11034">
    <property type="entry name" value="N-MYC DOWNSTREAM REGULATED"/>
    <property type="match status" value="1"/>
</dbReference>
<organism evidence="2 3">
    <name type="scientific">Limulus polyphemus</name>
    <name type="common">Atlantic horseshoe crab</name>
    <dbReference type="NCBI Taxonomy" id="6850"/>
    <lineage>
        <taxon>Eukaryota</taxon>
        <taxon>Metazoa</taxon>
        <taxon>Ecdysozoa</taxon>
        <taxon>Arthropoda</taxon>
        <taxon>Chelicerata</taxon>
        <taxon>Merostomata</taxon>
        <taxon>Xiphosura</taxon>
        <taxon>Limulidae</taxon>
        <taxon>Limulus</taxon>
    </lineage>
</organism>